<keyword evidence="2" id="KW-1133">Transmembrane helix</keyword>
<evidence type="ECO:0000256" key="2">
    <source>
        <dbReference type="SAM" id="Phobius"/>
    </source>
</evidence>
<feature type="transmembrane region" description="Helical" evidence="2">
    <location>
        <begin position="72"/>
        <end position="93"/>
    </location>
</feature>
<dbReference type="AlphaFoldDB" id="A0A1T5KZE0"/>
<keyword evidence="2" id="KW-0472">Membrane</keyword>
<evidence type="ECO:0000313" key="3">
    <source>
        <dbReference type="EMBL" id="SKC69020.1"/>
    </source>
</evidence>
<gene>
    <name evidence="3" type="ORF">SAMN04324258_2684</name>
</gene>
<dbReference type="Pfam" id="PF13829">
    <property type="entry name" value="DUF4191"/>
    <property type="match status" value="1"/>
</dbReference>
<feature type="region of interest" description="Disordered" evidence="1">
    <location>
        <begin position="1"/>
        <end position="22"/>
    </location>
</feature>
<accession>A0A1T5KZE0</accession>
<feature type="compositionally biased region" description="Basic and acidic residues" evidence="1">
    <location>
        <begin position="235"/>
        <end position="249"/>
    </location>
</feature>
<dbReference type="Proteomes" id="UP000189777">
    <property type="component" value="Unassembled WGS sequence"/>
</dbReference>
<protein>
    <recommendedName>
        <fullName evidence="5">DUF4191 domain-containing protein</fullName>
    </recommendedName>
</protein>
<reference evidence="3 4" key="1">
    <citation type="submission" date="2017-02" db="EMBL/GenBank/DDBJ databases">
        <authorList>
            <person name="Peterson S.W."/>
        </authorList>
    </citation>
    <scope>NUCLEOTIDE SEQUENCE [LARGE SCALE GENOMIC DNA]</scope>
    <source>
        <strain evidence="3 4">DSM 21481</strain>
    </source>
</reference>
<dbReference type="InterPro" id="IPR025445">
    <property type="entry name" value="DUF4191"/>
</dbReference>
<feature type="region of interest" description="Disordered" evidence="1">
    <location>
        <begin position="225"/>
        <end position="249"/>
    </location>
</feature>
<name>A0A1T5KZE0_9MICO</name>
<dbReference type="EMBL" id="FUZQ01000004">
    <property type="protein sequence ID" value="SKC69020.1"/>
    <property type="molecule type" value="Genomic_DNA"/>
</dbReference>
<dbReference type="STRING" id="526729.SAMN04324258_2684"/>
<evidence type="ECO:0000313" key="4">
    <source>
        <dbReference type="Proteomes" id="UP000189777"/>
    </source>
</evidence>
<feature type="transmembrane region" description="Helical" evidence="2">
    <location>
        <begin position="44"/>
        <end position="66"/>
    </location>
</feature>
<evidence type="ECO:0008006" key="5">
    <source>
        <dbReference type="Google" id="ProtNLM"/>
    </source>
</evidence>
<dbReference type="OrthoDB" id="8479889at2"/>
<evidence type="ECO:0000256" key="1">
    <source>
        <dbReference type="SAM" id="MobiDB-lite"/>
    </source>
</evidence>
<keyword evidence="2" id="KW-0812">Transmembrane</keyword>
<organism evidence="3 4">
    <name type="scientific">Krasilnikoviella flava</name>
    <dbReference type="NCBI Taxonomy" id="526729"/>
    <lineage>
        <taxon>Bacteria</taxon>
        <taxon>Bacillati</taxon>
        <taxon>Actinomycetota</taxon>
        <taxon>Actinomycetes</taxon>
        <taxon>Micrococcales</taxon>
        <taxon>Promicromonosporaceae</taxon>
        <taxon>Krasilnikoviella</taxon>
    </lineage>
</organism>
<proteinExistence type="predicted"/>
<dbReference type="RefSeq" id="WP_079574952.1">
    <property type="nucleotide sequence ID" value="NZ_FUZQ01000004.1"/>
</dbReference>
<keyword evidence="4" id="KW-1185">Reference proteome</keyword>
<sequence length="249" mass="27259">MARTKSDAGAPADATGKQKKPKKQRWYHQVWAAYQMTRKQDPTVTWLILGVFVGILAVVAAIVLLLDVPTGFQILYIIVLGVPFAALGAMFTLTRKAEKAAYTQIEGQPGAARAALGTVRGGWEFADEPVAINPRTQDFIFRGVGRPGVVLVSEGPSHRVQRLLEDERRKTARVLPNVPITLIQVGSEQGQVPLPKVAKKVQKLKRSLTKPEAEQVKKRLKALGGARLPIPKGVDPMRARPDRKGLKGR</sequence>